<evidence type="ECO:0000313" key="2">
    <source>
        <dbReference type="EMBL" id="ATV26538.1"/>
    </source>
</evidence>
<feature type="region of interest" description="Disordered" evidence="1">
    <location>
        <begin position="42"/>
        <end position="64"/>
    </location>
</feature>
<evidence type="ECO:0000313" key="4">
    <source>
        <dbReference type="EMBL" id="PIK17821.1"/>
    </source>
</evidence>
<evidence type="ECO:0000313" key="5">
    <source>
        <dbReference type="EMBL" id="PJI20039.1"/>
    </source>
</evidence>
<reference evidence="4 8" key="2">
    <citation type="submission" date="2017-11" db="EMBL/GenBank/DDBJ databases">
        <title>Genome sequencing of Prevotella intermedia KCOM 1101.</title>
        <authorList>
            <person name="Kook J.-K."/>
            <person name="Park S.-N."/>
            <person name="Lim Y.K."/>
        </authorList>
    </citation>
    <scope>NUCLEOTIDE SEQUENCE [LARGE SCALE GENOMIC DNA]</scope>
    <source>
        <strain evidence="4 8">KCOM 1101</strain>
    </source>
</reference>
<dbReference type="Proteomes" id="UP000229630">
    <property type="component" value="Chromosome 1"/>
</dbReference>
<evidence type="ECO:0000313" key="3">
    <source>
        <dbReference type="EMBL" id="BAR95251.1"/>
    </source>
</evidence>
<dbReference type="EMBL" id="CP024723">
    <property type="protein sequence ID" value="ATV26538.1"/>
    <property type="molecule type" value="Genomic_DNA"/>
</dbReference>
<sequence length="64" mass="7428">MHGKSGCFASQNLRFRNVKTQLPLFNEIIFTKQGRISVFVFSKKTKSKRPNTDSRKKDTRHANT</sequence>
<organism evidence="3 6">
    <name type="scientific">Prevotella intermedia</name>
    <dbReference type="NCBI Taxonomy" id="28131"/>
    <lineage>
        <taxon>Bacteria</taxon>
        <taxon>Pseudomonadati</taxon>
        <taxon>Bacteroidota</taxon>
        <taxon>Bacteroidia</taxon>
        <taxon>Bacteroidales</taxon>
        <taxon>Prevotellaceae</taxon>
        <taxon>Prevotella</taxon>
    </lineage>
</organism>
<evidence type="ECO:0000256" key="1">
    <source>
        <dbReference type="SAM" id="MobiDB-lite"/>
    </source>
</evidence>
<evidence type="ECO:0000313" key="9">
    <source>
        <dbReference type="Proteomes" id="UP000229630"/>
    </source>
</evidence>
<dbReference type="EMBL" id="AP014925">
    <property type="protein sequence ID" value="BAR95251.1"/>
    <property type="molecule type" value="Genomic_DNA"/>
</dbReference>
<reference evidence="3 6" key="1">
    <citation type="submission" date="2015-07" db="EMBL/GenBank/DDBJ databases">
        <title>Complete genome sequence of Prevotella intermedia strain 17-2.</title>
        <authorList>
            <person name="Nambu T."/>
        </authorList>
    </citation>
    <scope>NUCLEOTIDE SEQUENCE [LARGE SCALE GENOMIC DNA]</scope>
    <source>
        <strain evidence="3 6">17-2</strain>
    </source>
</reference>
<dbReference type="Proteomes" id="UP000229111">
    <property type="component" value="Unassembled WGS sequence"/>
</dbReference>
<dbReference type="EMBL" id="PEKM01000001">
    <property type="protein sequence ID" value="PIK17821.1"/>
    <property type="molecule type" value="Genomic_DNA"/>
</dbReference>
<proteinExistence type="predicted"/>
<dbReference type="Proteomes" id="UP000229102">
    <property type="component" value="Unassembled WGS sequence"/>
</dbReference>
<reference evidence="5 7" key="3">
    <citation type="submission" date="2017-11" db="EMBL/GenBank/DDBJ databases">
        <title>Genome sequencing of Prevotella intermedia KCOM 2698.</title>
        <authorList>
            <person name="Kook J.-K."/>
            <person name="Park S.-N."/>
            <person name="Lim Y.K."/>
        </authorList>
    </citation>
    <scope>NUCLEOTIDE SEQUENCE [LARGE SCALE GENOMIC DNA]</scope>
    <source>
        <strain evidence="5 7">KCOM 2698</strain>
    </source>
</reference>
<evidence type="ECO:0000313" key="8">
    <source>
        <dbReference type="Proteomes" id="UP000229111"/>
    </source>
</evidence>
<dbReference type="AlphaFoldDB" id="A0A1P8JMT6"/>
<evidence type="ECO:0000313" key="7">
    <source>
        <dbReference type="Proteomes" id="UP000229102"/>
    </source>
</evidence>
<protein>
    <submittedName>
        <fullName evidence="3">Uncharacterized protein</fullName>
    </submittedName>
</protein>
<gene>
    <name evidence="4" type="ORF">CTI16_01255</name>
    <name evidence="5" type="ORF">CTM53_03925</name>
    <name evidence="2" type="ORF">CTM62_07285</name>
    <name evidence="3" type="ORF">PI172_0523</name>
</gene>
<name>A0A1P8JMT6_PREIN</name>
<evidence type="ECO:0000313" key="6">
    <source>
        <dbReference type="Proteomes" id="UP000067008"/>
    </source>
</evidence>
<dbReference type="EMBL" id="PENF01000001">
    <property type="protein sequence ID" value="PJI20039.1"/>
    <property type="molecule type" value="Genomic_DNA"/>
</dbReference>
<dbReference type="Proteomes" id="UP000067008">
    <property type="component" value="Chromosome 2"/>
</dbReference>
<reference evidence="2 9" key="4">
    <citation type="submission" date="2017-11" db="EMBL/GenBank/DDBJ databases">
        <title>Genome sequencing of Prevotella intermedia KCOM 2837.</title>
        <authorList>
            <person name="Kook J.-K."/>
            <person name="Park S.-N."/>
            <person name="Lim Y.K."/>
        </authorList>
    </citation>
    <scope>NUCLEOTIDE SEQUENCE [LARGE SCALE GENOMIC DNA]</scope>
    <source>
        <strain evidence="2 9">KCOM 2837</strain>
    </source>
</reference>
<accession>A0A1P8JMT6</accession>